<sequence>MKWRNYRGSQQVKIDQGWIDAFADLTGERQFIHVDPEAARASSFGGTIAHGFLTLALVSRFADEAAFRLEGSELLINYGLNRGRFLAPVLSEQRIRGRFVFRHAIPKGARQIVLVYDVTVEIEDGDRPALVCEWMVLHELATSESGGDDISSGI</sequence>
<organism evidence="2 3">
    <name type="scientific">Hyphomonas adhaerens</name>
    <dbReference type="NCBI Taxonomy" id="81029"/>
    <lineage>
        <taxon>Bacteria</taxon>
        <taxon>Pseudomonadati</taxon>
        <taxon>Pseudomonadota</taxon>
        <taxon>Alphaproteobacteria</taxon>
        <taxon>Hyphomonadales</taxon>
        <taxon>Hyphomonadaceae</taxon>
        <taxon>Hyphomonas</taxon>
    </lineage>
</organism>
<dbReference type="PANTHER" id="PTHR42993:SF1">
    <property type="entry name" value="MAOC-LIKE DEHYDRATASE DOMAIN-CONTAINING PROTEIN"/>
    <property type="match status" value="1"/>
</dbReference>
<dbReference type="CDD" id="cd03450">
    <property type="entry name" value="NodN"/>
    <property type="match status" value="1"/>
</dbReference>
<dbReference type="InterPro" id="IPR002539">
    <property type="entry name" value="MaoC-like_dom"/>
</dbReference>
<dbReference type="PANTHER" id="PTHR42993">
    <property type="entry name" value="MAOC-LIKE DEHYDRATASE DOMAIN-CONTAINING PROTEIN"/>
    <property type="match status" value="1"/>
</dbReference>
<dbReference type="RefSeq" id="WP_272986549.1">
    <property type="nucleotide sequence ID" value="NZ_CAJWRG010000166.1"/>
</dbReference>
<dbReference type="EMBL" id="DMAN01000030">
    <property type="protein sequence ID" value="HAE25804.1"/>
    <property type="molecule type" value="Genomic_DNA"/>
</dbReference>
<dbReference type="InterPro" id="IPR029069">
    <property type="entry name" value="HotDog_dom_sf"/>
</dbReference>
<proteinExistence type="predicted"/>
<evidence type="ECO:0000259" key="1">
    <source>
        <dbReference type="Pfam" id="PF01575"/>
    </source>
</evidence>
<comment type="caution">
    <text evidence="2">The sequence shown here is derived from an EMBL/GenBank/DDBJ whole genome shotgun (WGS) entry which is preliminary data.</text>
</comment>
<dbReference type="AlphaFoldDB" id="A0A3B9GUW2"/>
<accession>A0A3B9GUW2</accession>
<feature type="domain" description="MaoC-like" evidence="1">
    <location>
        <begin position="6"/>
        <end position="103"/>
    </location>
</feature>
<dbReference type="Gene3D" id="3.10.129.10">
    <property type="entry name" value="Hotdog Thioesterase"/>
    <property type="match status" value="1"/>
</dbReference>
<gene>
    <name evidence="2" type="ORF">DCG58_01475</name>
</gene>
<name>A0A3B9GUW2_9PROT</name>
<dbReference type="InterPro" id="IPR039375">
    <property type="entry name" value="NodN-like"/>
</dbReference>
<dbReference type="SUPFAM" id="SSF54637">
    <property type="entry name" value="Thioesterase/thiol ester dehydrase-isomerase"/>
    <property type="match status" value="1"/>
</dbReference>
<evidence type="ECO:0000313" key="3">
    <source>
        <dbReference type="Proteomes" id="UP000259610"/>
    </source>
</evidence>
<dbReference type="Pfam" id="PF01575">
    <property type="entry name" value="MaoC_dehydratas"/>
    <property type="match status" value="1"/>
</dbReference>
<protein>
    <submittedName>
        <fullName evidence="2">Nodulation protein NodN</fullName>
    </submittedName>
</protein>
<evidence type="ECO:0000313" key="2">
    <source>
        <dbReference type="EMBL" id="HAE25804.1"/>
    </source>
</evidence>
<dbReference type="Proteomes" id="UP000259610">
    <property type="component" value="Unassembled WGS sequence"/>
</dbReference>
<reference evidence="2 3" key="1">
    <citation type="journal article" date="2018" name="Nat. Biotechnol.">
        <title>A standardized bacterial taxonomy based on genome phylogeny substantially revises the tree of life.</title>
        <authorList>
            <person name="Parks D.H."/>
            <person name="Chuvochina M."/>
            <person name="Waite D.W."/>
            <person name="Rinke C."/>
            <person name="Skarshewski A."/>
            <person name="Chaumeil P.A."/>
            <person name="Hugenholtz P."/>
        </authorList>
    </citation>
    <scope>NUCLEOTIDE SEQUENCE [LARGE SCALE GENOMIC DNA]</scope>
    <source>
        <strain evidence="2">UBA8733</strain>
    </source>
</reference>